<dbReference type="Pfam" id="PF05635">
    <property type="entry name" value="23S_rRNA_IVP"/>
    <property type="match status" value="1"/>
</dbReference>
<protein>
    <submittedName>
        <fullName evidence="1">Four helix bundle protein</fullName>
    </submittedName>
</protein>
<dbReference type="InterPro" id="IPR012657">
    <property type="entry name" value="23S_rRNA-intervening_sequence"/>
</dbReference>
<dbReference type="PANTHER" id="PTHR38471:SF2">
    <property type="entry name" value="FOUR HELIX BUNDLE PROTEIN"/>
    <property type="match status" value="1"/>
</dbReference>
<dbReference type="NCBIfam" id="TIGR02436">
    <property type="entry name" value="four helix bundle protein"/>
    <property type="match status" value="1"/>
</dbReference>
<sequence>MEIYKITEHFPKEEVFGLTSQMSIASTSVNFNIVEGCGRGSDEDFKRMLRIASGSAFEVEYGLLLCKDLGLISEKSFLEMAPKAEELKMKISKLILKIQEDIDKKKNKAKTIINKSNKQKGLKPKADCRLLMAES</sequence>
<dbReference type="Gene3D" id="1.20.1440.60">
    <property type="entry name" value="23S rRNA-intervening sequence"/>
    <property type="match status" value="1"/>
</dbReference>
<keyword evidence="2" id="KW-1185">Reference proteome</keyword>
<dbReference type="SUPFAM" id="SSF158446">
    <property type="entry name" value="IVS-encoded protein-like"/>
    <property type="match status" value="1"/>
</dbReference>
<proteinExistence type="predicted"/>
<dbReference type="EMBL" id="CP094532">
    <property type="protein sequence ID" value="UOE41913.1"/>
    <property type="molecule type" value="Genomic_DNA"/>
</dbReference>
<organism evidence="1 2">
    <name type="scientific">Chryseobacterium suipulveris</name>
    <dbReference type="NCBI Taxonomy" id="2929800"/>
    <lineage>
        <taxon>Bacteria</taxon>
        <taxon>Pseudomonadati</taxon>
        <taxon>Bacteroidota</taxon>
        <taxon>Flavobacteriia</taxon>
        <taxon>Flavobacteriales</taxon>
        <taxon>Weeksellaceae</taxon>
        <taxon>Chryseobacterium group</taxon>
        <taxon>Chryseobacterium</taxon>
    </lineage>
</organism>
<dbReference type="InterPro" id="IPR036583">
    <property type="entry name" value="23S_rRNA_IVS_sf"/>
</dbReference>
<gene>
    <name evidence="1" type="ORF">MTP09_04575</name>
</gene>
<dbReference type="RefSeq" id="WP_243550823.1">
    <property type="nucleotide sequence ID" value="NZ_CP094532.1"/>
</dbReference>
<reference evidence="1 2" key="1">
    <citation type="submission" date="2022-03" db="EMBL/GenBank/DDBJ databases">
        <title>Chryseobacterium sp. isolated from particulate matters in swine house.</title>
        <authorList>
            <person name="Won M."/>
            <person name="Kim S.-J."/>
            <person name="Kwon S.-W."/>
        </authorList>
    </citation>
    <scope>NUCLEOTIDE SEQUENCE [LARGE SCALE GENOMIC DNA]</scope>
    <source>
        <strain evidence="1 2">SC2-2</strain>
    </source>
</reference>
<dbReference type="Proteomes" id="UP000831460">
    <property type="component" value="Chromosome"/>
</dbReference>
<dbReference type="CDD" id="cd16377">
    <property type="entry name" value="23S_rRNA_IVP_like"/>
    <property type="match status" value="1"/>
</dbReference>
<evidence type="ECO:0000313" key="1">
    <source>
        <dbReference type="EMBL" id="UOE41913.1"/>
    </source>
</evidence>
<name>A0ABY4BRU1_9FLAO</name>
<evidence type="ECO:0000313" key="2">
    <source>
        <dbReference type="Proteomes" id="UP000831460"/>
    </source>
</evidence>
<accession>A0ABY4BRU1</accession>
<dbReference type="PANTHER" id="PTHR38471">
    <property type="entry name" value="FOUR HELIX BUNDLE PROTEIN"/>
    <property type="match status" value="1"/>
</dbReference>